<evidence type="ECO:0000259" key="5">
    <source>
        <dbReference type="PROSITE" id="PS51715"/>
    </source>
</evidence>
<organism evidence="6 7">
    <name type="scientific">Alligator mississippiensis</name>
    <name type="common">American alligator</name>
    <dbReference type="NCBI Taxonomy" id="8496"/>
    <lineage>
        <taxon>Eukaryota</taxon>
        <taxon>Metazoa</taxon>
        <taxon>Chordata</taxon>
        <taxon>Craniata</taxon>
        <taxon>Vertebrata</taxon>
        <taxon>Euteleostomi</taxon>
        <taxon>Archelosauria</taxon>
        <taxon>Archosauria</taxon>
        <taxon>Crocodylia</taxon>
        <taxon>Alligatoridae</taxon>
        <taxon>Alligatorinae</taxon>
        <taxon>Alligator</taxon>
    </lineage>
</organism>
<dbReference type="GO" id="GO:0003924">
    <property type="term" value="F:GTPase activity"/>
    <property type="evidence" value="ECO:0007669"/>
    <property type="project" value="InterPro"/>
</dbReference>
<evidence type="ECO:0000256" key="1">
    <source>
        <dbReference type="ARBA" id="ARBA00022741"/>
    </source>
</evidence>
<dbReference type="PANTHER" id="PTHR10751">
    <property type="entry name" value="GUANYLATE BINDING PROTEIN"/>
    <property type="match status" value="1"/>
</dbReference>
<evidence type="ECO:0000313" key="6">
    <source>
        <dbReference type="EMBL" id="KYO28661.1"/>
    </source>
</evidence>
<evidence type="ECO:0000256" key="4">
    <source>
        <dbReference type="SAM" id="Coils"/>
    </source>
</evidence>
<name>A0A151MVT8_ALLMI</name>
<protein>
    <recommendedName>
        <fullName evidence="5">GB1/RHD3-type G domain-containing protein</fullName>
    </recommendedName>
</protein>
<dbReference type="InterPro" id="IPR027417">
    <property type="entry name" value="P-loop_NTPase"/>
</dbReference>
<dbReference type="Gene3D" id="3.40.50.300">
    <property type="entry name" value="P-loop containing nucleotide triphosphate hydrolases"/>
    <property type="match status" value="1"/>
</dbReference>
<comment type="similarity">
    <text evidence="3">Belongs to the TRAFAC class dynamin-like GTPase superfamily. GB1/RHD3 GTPase family.</text>
</comment>
<dbReference type="InterPro" id="IPR030386">
    <property type="entry name" value="G_GB1_RHD3_dom"/>
</dbReference>
<dbReference type="AlphaFoldDB" id="A0A151MVT8"/>
<comment type="caution">
    <text evidence="6">The sequence shown here is derived from an EMBL/GenBank/DDBJ whole genome shotgun (WGS) entry which is preliminary data.</text>
</comment>
<dbReference type="SUPFAM" id="SSF52540">
    <property type="entry name" value="P-loop containing nucleoside triphosphate hydrolases"/>
    <property type="match status" value="1"/>
</dbReference>
<keyword evidence="2" id="KW-0342">GTP-binding</keyword>
<dbReference type="Proteomes" id="UP000050525">
    <property type="component" value="Unassembled WGS sequence"/>
</dbReference>
<feature type="coiled-coil region" evidence="4">
    <location>
        <begin position="487"/>
        <end position="525"/>
    </location>
</feature>
<dbReference type="Pfam" id="PF02263">
    <property type="entry name" value="GBP"/>
    <property type="match status" value="1"/>
</dbReference>
<gene>
    <name evidence="6" type="ORF">Y1Q_0000824</name>
</gene>
<dbReference type="STRING" id="8496.A0A151MVT8"/>
<dbReference type="InterPro" id="IPR015894">
    <property type="entry name" value="Guanylate-bd_N"/>
</dbReference>
<keyword evidence="1" id="KW-0547">Nucleotide-binding</keyword>
<reference evidence="6 7" key="1">
    <citation type="journal article" date="2012" name="Genome Biol.">
        <title>Sequencing three crocodilian genomes to illuminate the evolution of archosaurs and amniotes.</title>
        <authorList>
            <person name="St John J.A."/>
            <person name="Braun E.L."/>
            <person name="Isberg S.R."/>
            <person name="Miles L.G."/>
            <person name="Chong A.Y."/>
            <person name="Gongora J."/>
            <person name="Dalzell P."/>
            <person name="Moran C."/>
            <person name="Bed'hom B."/>
            <person name="Abzhanov A."/>
            <person name="Burgess S.C."/>
            <person name="Cooksey A.M."/>
            <person name="Castoe T.A."/>
            <person name="Crawford N.G."/>
            <person name="Densmore L.D."/>
            <person name="Drew J.C."/>
            <person name="Edwards S.V."/>
            <person name="Faircloth B.C."/>
            <person name="Fujita M.K."/>
            <person name="Greenwold M.J."/>
            <person name="Hoffmann F.G."/>
            <person name="Howard J.M."/>
            <person name="Iguchi T."/>
            <person name="Janes D.E."/>
            <person name="Khan S.Y."/>
            <person name="Kohno S."/>
            <person name="de Koning A.J."/>
            <person name="Lance S.L."/>
            <person name="McCarthy F.M."/>
            <person name="McCormack J.E."/>
            <person name="Merchant M.E."/>
            <person name="Peterson D.G."/>
            <person name="Pollock D.D."/>
            <person name="Pourmand N."/>
            <person name="Raney B.J."/>
            <person name="Roessler K.A."/>
            <person name="Sanford J.R."/>
            <person name="Sawyer R.H."/>
            <person name="Schmidt C.J."/>
            <person name="Triplett E.W."/>
            <person name="Tuberville T.D."/>
            <person name="Venegas-Anaya M."/>
            <person name="Howard J.T."/>
            <person name="Jarvis E.D."/>
            <person name="Guillette L.J.Jr."/>
            <person name="Glenn T.C."/>
            <person name="Green R.E."/>
            <person name="Ray D.A."/>
        </authorList>
    </citation>
    <scope>NUCLEOTIDE SEQUENCE [LARGE SCALE GENOMIC DNA]</scope>
    <source>
        <strain evidence="6">KSC_2009_1</strain>
    </source>
</reference>
<sequence>MSNAKVLHQLYVVLEFPLNEHPKSSKHKCPVQIISLDDQGGLALANEALSQCLEQGDVGDAPVCLFSIIGEQRRGKSFLMTCLLRQLQNQEDKDASWMGSDDEPLEGFEWRSGPETVTKGVWMWGEPLWVQVPQGKVAVFLVDTEGSMDLQRQLETSIKLSVFSILLSSYQIFNILSEFKLVDQDYLEMFITVAEEVGKNFNIYPVQHLDLLIRDWQHTSTYGVEGGQEHLKRVIKDLESLPGNDLVLKVLKAAETQCYLMPHPGTRFTRSNRLGDFEKDFQDCLKDYVTTLVALPAKHVRKDSNGHALTGKQLAMKIRDFFQFLEENHYDFSSPVKMAETLANMREQVNRKTIDIIKGEYSEFVLHQDRDTQTETHCLNISPTEMQKKLEEKCQELLERCRGELLGDEQQKEALVQDVGQELRQMMEGFMSTYEWRFKEMENAANRTIKDKFKQQYKNYITDQGQENKARLPCRRVKPRKMRQRLKKKSQELLQQCEEELRGARDRKQAVLRDLEQELTEQMDDFLSNLE</sequence>
<evidence type="ECO:0000256" key="3">
    <source>
        <dbReference type="PROSITE-ProRule" id="PRU01052"/>
    </source>
</evidence>
<dbReference type="GO" id="GO:0005525">
    <property type="term" value="F:GTP binding"/>
    <property type="evidence" value="ECO:0007669"/>
    <property type="project" value="UniProtKB-KW"/>
</dbReference>
<evidence type="ECO:0000256" key="2">
    <source>
        <dbReference type="ARBA" id="ARBA00023134"/>
    </source>
</evidence>
<keyword evidence="4" id="KW-0175">Coiled coil</keyword>
<feature type="domain" description="GB1/RHD3-type G" evidence="5">
    <location>
        <begin position="60"/>
        <end position="239"/>
    </location>
</feature>
<dbReference type="Gene3D" id="1.20.58.420">
    <property type="entry name" value="AHSP"/>
    <property type="match status" value="1"/>
</dbReference>
<dbReference type="PROSITE" id="PS51715">
    <property type="entry name" value="G_GB1_RHD3"/>
    <property type="match status" value="1"/>
</dbReference>
<keyword evidence="7" id="KW-1185">Reference proteome</keyword>
<accession>A0A151MVT8</accession>
<proteinExistence type="inferred from homology"/>
<dbReference type="EMBL" id="AKHW03004838">
    <property type="protein sequence ID" value="KYO28661.1"/>
    <property type="molecule type" value="Genomic_DNA"/>
</dbReference>
<evidence type="ECO:0000313" key="7">
    <source>
        <dbReference type="Proteomes" id="UP000050525"/>
    </source>
</evidence>